<evidence type="ECO:0000313" key="7">
    <source>
        <dbReference type="EMBL" id="HEG91834.1"/>
    </source>
</evidence>
<dbReference type="GO" id="GO:0030976">
    <property type="term" value="F:thiamine pyrophosphate binding"/>
    <property type="evidence" value="ECO:0007669"/>
    <property type="project" value="InterPro"/>
</dbReference>
<evidence type="ECO:0000256" key="2">
    <source>
        <dbReference type="ARBA" id="ARBA00023052"/>
    </source>
</evidence>
<dbReference type="Gene3D" id="3.40.50.970">
    <property type="match status" value="2"/>
</dbReference>
<dbReference type="InterPro" id="IPR012000">
    <property type="entry name" value="Thiamin_PyroP_enz_cen_dom"/>
</dbReference>
<dbReference type="InterPro" id="IPR029035">
    <property type="entry name" value="DHS-like_NAD/FAD-binding_dom"/>
</dbReference>
<accession>A0A831TGV1</accession>
<dbReference type="InterPro" id="IPR029061">
    <property type="entry name" value="THDP-binding"/>
</dbReference>
<dbReference type="GO" id="GO:0003984">
    <property type="term" value="F:acetolactate synthase activity"/>
    <property type="evidence" value="ECO:0007669"/>
    <property type="project" value="TreeGrafter"/>
</dbReference>
<evidence type="ECO:0000259" key="5">
    <source>
        <dbReference type="Pfam" id="PF02775"/>
    </source>
</evidence>
<dbReference type="InterPro" id="IPR000399">
    <property type="entry name" value="TPP-bd_CS"/>
</dbReference>
<dbReference type="PROSITE" id="PS00187">
    <property type="entry name" value="TPP_ENZYMES"/>
    <property type="match status" value="1"/>
</dbReference>
<dbReference type="GO" id="GO:0000287">
    <property type="term" value="F:magnesium ion binding"/>
    <property type="evidence" value="ECO:0007669"/>
    <property type="project" value="InterPro"/>
</dbReference>
<comment type="caution">
    <text evidence="7">The sequence shown here is derived from an EMBL/GenBank/DDBJ whole genome shotgun (WGS) entry which is preliminary data.</text>
</comment>
<gene>
    <name evidence="7" type="ORF">ENP34_10410</name>
</gene>
<feature type="domain" description="Thiamine pyrophosphate enzyme TPP-binding" evidence="5">
    <location>
        <begin position="378"/>
        <end position="523"/>
    </location>
</feature>
<evidence type="ECO:0000259" key="4">
    <source>
        <dbReference type="Pfam" id="PF00205"/>
    </source>
</evidence>
<dbReference type="GO" id="GO:0009097">
    <property type="term" value="P:isoleucine biosynthetic process"/>
    <property type="evidence" value="ECO:0007669"/>
    <property type="project" value="TreeGrafter"/>
</dbReference>
<feature type="domain" description="Thiamine pyrophosphate enzyme central" evidence="4">
    <location>
        <begin position="194"/>
        <end position="321"/>
    </location>
</feature>
<dbReference type="Gene3D" id="3.40.50.1220">
    <property type="entry name" value="TPP-binding domain"/>
    <property type="match status" value="1"/>
</dbReference>
<dbReference type="GO" id="GO:0005948">
    <property type="term" value="C:acetolactate synthase complex"/>
    <property type="evidence" value="ECO:0007669"/>
    <property type="project" value="TreeGrafter"/>
</dbReference>
<dbReference type="CDD" id="cd07035">
    <property type="entry name" value="TPP_PYR_POX_like"/>
    <property type="match status" value="1"/>
</dbReference>
<dbReference type="CDD" id="cd00568">
    <property type="entry name" value="TPP_enzymes"/>
    <property type="match status" value="1"/>
</dbReference>
<dbReference type="SUPFAM" id="SSF52518">
    <property type="entry name" value="Thiamin diphosphate-binding fold (THDP-binding)"/>
    <property type="match status" value="2"/>
</dbReference>
<dbReference type="EMBL" id="DSIY01000245">
    <property type="protein sequence ID" value="HEG91834.1"/>
    <property type="molecule type" value="Genomic_DNA"/>
</dbReference>
<comment type="similarity">
    <text evidence="1 3">Belongs to the TPP enzyme family.</text>
</comment>
<dbReference type="PANTHER" id="PTHR18968:SF167">
    <property type="entry name" value="ACETOLACTATE SYNTHASE LARGE SUBUNIT ILVB2-RELATED"/>
    <property type="match status" value="1"/>
</dbReference>
<evidence type="ECO:0000259" key="6">
    <source>
        <dbReference type="Pfam" id="PF02776"/>
    </source>
</evidence>
<reference evidence="7" key="1">
    <citation type="journal article" date="2020" name="mSystems">
        <title>Genome- and Community-Level Interaction Insights into Carbon Utilization and Element Cycling Functions of Hydrothermarchaeota in Hydrothermal Sediment.</title>
        <authorList>
            <person name="Zhou Z."/>
            <person name="Liu Y."/>
            <person name="Xu W."/>
            <person name="Pan J."/>
            <person name="Luo Z.H."/>
            <person name="Li M."/>
        </authorList>
    </citation>
    <scope>NUCLEOTIDE SEQUENCE [LARGE SCALE GENOMIC DNA]</scope>
    <source>
        <strain evidence="7">SpSt-210</strain>
    </source>
</reference>
<protein>
    <submittedName>
        <fullName evidence="7">Thiamine pyrophosphate-binding protein</fullName>
    </submittedName>
</protein>
<keyword evidence="2 3" id="KW-0786">Thiamine pyrophosphate</keyword>
<proteinExistence type="inferred from homology"/>
<organism evidence="7">
    <name type="scientific">Thermorudis peleae</name>
    <dbReference type="NCBI Taxonomy" id="1382356"/>
    <lineage>
        <taxon>Bacteria</taxon>
        <taxon>Pseudomonadati</taxon>
        <taxon>Thermomicrobiota</taxon>
        <taxon>Thermomicrobia</taxon>
        <taxon>Thermomicrobia incertae sedis</taxon>
        <taxon>Thermorudis</taxon>
    </lineage>
</organism>
<dbReference type="SUPFAM" id="SSF52467">
    <property type="entry name" value="DHS-like NAD/FAD-binding domain"/>
    <property type="match status" value="1"/>
</dbReference>
<dbReference type="Pfam" id="PF00205">
    <property type="entry name" value="TPP_enzyme_M"/>
    <property type="match status" value="1"/>
</dbReference>
<dbReference type="InterPro" id="IPR012001">
    <property type="entry name" value="Thiamin_PyroP_enz_TPP-bd_dom"/>
</dbReference>
<dbReference type="InterPro" id="IPR045229">
    <property type="entry name" value="TPP_enz"/>
</dbReference>
<evidence type="ECO:0000256" key="3">
    <source>
        <dbReference type="RuleBase" id="RU362132"/>
    </source>
</evidence>
<dbReference type="AlphaFoldDB" id="A0A831TGV1"/>
<dbReference type="GO" id="GO:0050660">
    <property type="term" value="F:flavin adenine dinucleotide binding"/>
    <property type="evidence" value="ECO:0007669"/>
    <property type="project" value="TreeGrafter"/>
</dbReference>
<dbReference type="Pfam" id="PF02775">
    <property type="entry name" value="TPP_enzyme_C"/>
    <property type="match status" value="1"/>
</dbReference>
<feature type="domain" description="Thiamine pyrophosphate enzyme N-terminal TPP-binding" evidence="6">
    <location>
        <begin position="4"/>
        <end position="123"/>
    </location>
</feature>
<dbReference type="NCBIfam" id="NF006122">
    <property type="entry name" value="PRK08266.1"/>
    <property type="match status" value="1"/>
</dbReference>
<dbReference type="Pfam" id="PF02776">
    <property type="entry name" value="TPP_enzyme_N"/>
    <property type="match status" value="1"/>
</dbReference>
<dbReference type="InterPro" id="IPR011766">
    <property type="entry name" value="TPP_enzyme_TPP-bd"/>
</dbReference>
<sequence>MPQMTGGQALVAQLLREGIEVVFGLPGVQLDWAFDALYDARDRIRIYHTRHEQATSYMADGYARTTGKVGMCLVVPGPGLLNAMAGLSTAYACNSKLLCVSGQIPSEQIGKGRGMLHEIPHQLEAVRSVTKWAARAMRPEEVPGLVREAFRQLHTGRPRPVEIEIPPDVLMNTAEVTLLDPEPAEQPEGDPDLLDQAARALGQAERPIIFAGGGVLAAEAWEELQALAELLEAPVVMSMDGKGALSDRHYLAQNMIAARELTPQSDVILVVGTRFLQPATSDWGPNGQVVIQMDIDPEEIGRNYPPAIGIVADAKRGLAALVDRVPKHNRKRASREEELTALKERIEDLLWEVQPQAAYAMALREVLPDDGILVSESTQVGYWTWNAFPVYRPRTLLTSGYQGTLGYGFATALGAQVANPDKAVISINGDGGFMYNVQELATAVQHRINLVTVVFNDNAYGNVRRIQKERFNGRLIASDLYNPDFVKLAEAFGVEGIRAEKPEQLKQALERSLGVGHPVLIEVPVGEMPSIWSIVMAGRRQQAV</sequence>
<dbReference type="GO" id="GO:0009099">
    <property type="term" value="P:L-valine biosynthetic process"/>
    <property type="evidence" value="ECO:0007669"/>
    <property type="project" value="TreeGrafter"/>
</dbReference>
<dbReference type="PANTHER" id="PTHR18968">
    <property type="entry name" value="THIAMINE PYROPHOSPHATE ENZYMES"/>
    <property type="match status" value="1"/>
</dbReference>
<name>A0A831TGV1_9BACT</name>
<evidence type="ECO:0000256" key="1">
    <source>
        <dbReference type="ARBA" id="ARBA00007812"/>
    </source>
</evidence>